<protein>
    <submittedName>
        <fullName evidence="2">Uncharacterized protein</fullName>
    </submittedName>
</protein>
<evidence type="ECO:0000256" key="1">
    <source>
        <dbReference type="SAM" id="MobiDB-lite"/>
    </source>
</evidence>
<feature type="compositionally biased region" description="Low complexity" evidence="1">
    <location>
        <begin position="143"/>
        <end position="157"/>
    </location>
</feature>
<feature type="region of interest" description="Disordered" evidence="1">
    <location>
        <begin position="142"/>
        <end position="165"/>
    </location>
</feature>
<name>A0A5M8PRX6_9LECA</name>
<organism evidence="2 3">
    <name type="scientific">Lasallia pustulata</name>
    <dbReference type="NCBI Taxonomy" id="136370"/>
    <lineage>
        <taxon>Eukaryota</taxon>
        <taxon>Fungi</taxon>
        <taxon>Dikarya</taxon>
        <taxon>Ascomycota</taxon>
        <taxon>Pezizomycotina</taxon>
        <taxon>Lecanoromycetes</taxon>
        <taxon>OSLEUM clade</taxon>
        <taxon>Umbilicariomycetidae</taxon>
        <taxon>Umbilicariales</taxon>
        <taxon>Umbilicariaceae</taxon>
        <taxon>Lasallia</taxon>
    </lineage>
</organism>
<evidence type="ECO:0000313" key="3">
    <source>
        <dbReference type="Proteomes" id="UP000324767"/>
    </source>
</evidence>
<gene>
    <name evidence="2" type="ORF">FRX48_03955</name>
</gene>
<dbReference type="AlphaFoldDB" id="A0A5M8PRX6"/>
<proteinExistence type="predicted"/>
<comment type="caution">
    <text evidence="2">The sequence shown here is derived from an EMBL/GenBank/DDBJ whole genome shotgun (WGS) entry which is preliminary data.</text>
</comment>
<dbReference type="EMBL" id="VXIT01000006">
    <property type="protein sequence ID" value="KAA6411805.1"/>
    <property type="molecule type" value="Genomic_DNA"/>
</dbReference>
<evidence type="ECO:0000313" key="2">
    <source>
        <dbReference type="EMBL" id="KAA6411805.1"/>
    </source>
</evidence>
<accession>A0A5M8PRX6</accession>
<dbReference type="Proteomes" id="UP000324767">
    <property type="component" value="Unassembled WGS sequence"/>
</dbReference>
<sequence length="165" mass="18252">MSKLPPSTTRPLSSSLDTRRFRPSSKLISSVSGLFNWKMGKIEGSLLYGYCPNDDDDESADDYTERDLALFDTNNSGTWRALEKRVSGRTYYVNIGNNVGIRIISLAYPAIAELFALENTSQILRLFFRLILGYCTGPSIQEGTTPPGNNPPGLNGLQADHSIDR</sequence>
<reference evidence="2 3" key="1">
    <citation type="submission" date="2019-09" db="EMBL/GenBank/DDBJ databases">
        <title>The hologenome of the rock-dwelling lichen Lasallia pustulata.</title>
        <authorList>
            <person name="Greshake Tzovaras B."/>
            <person name="Segers F."/>
            <person name="Bicker A."/>
            <person name="Dal Grande F."/>
            <person name="Otte J."/>
            <person name="Hankeln T."/>
            <person name="Schmitt I."/>
            <person name="Ebersberger I."/>
        </authorList>
    </citation>
    <scope>NUCLEOTIDE SEQUENCE [LARGE SCALE GENOMIC DNA]</scope>
    <source>
        <strain evidence="2">A1-1</strain>
    </source>
</reference>